<accession>A0A1F5RZC9</accession>
<comment type="caution">
    <text evidence="1">The sequence shown here is derived from an EMBL/GenBank/DDBJ whole genome shotgun (WGS) entry which is preliminary data.</text>
</comment>
<gene>
    <name evidence="1" type="ORF">A3G56_01650</name>
</gene>
<dbReference type="InterPro" id="IPR036477">
    <property type="entry name" value="Formyl_transf_N_sf"/>
</dbReference>
<evidence type="ECO:0000313" key="1">
    <source>
        <dbReference type="EMBL" id="OGF19800.1"/>
    </source>
</evidence>
<dbReference type="Proteomes" id="UP000178682">
    <property type="component" value="Unassembled WGS sequence"/>
</dbReference>
<protein>
    <recommendedName>
        <fullName evidence="3">Formyl transferase N-terminal domain-containing protein</fullName>
    </recommendedName>
</protein>
<name>A0A1F5RZC9_9BACT</name>
<organism evidence="1 2">
    <name type="scientific">Candidatus Falkowbacteria bacterium RIFCSPLOWO2_12_FULL_45_10</name>
    <dbReference type="NCBI Taxonomy" id="1797990"/>
    <lineage>
        <taxon>Bacteria</taxon>
        <taxon>Candidatus Falkowiibacteriota</taxon>
    </lineage>
</organism>
<dbReference type="InterPro" id="IPR011034">
    <property type="entry name" value="Formyl_transferase-like_C_sf"/>
</dbReference>
<dbReference type="EMBL" id="MFFX01000008">
    <property type="protein sequence ID" value="OGF19800.1"/>
    <property type="molecule type" value="Genomic_DNA"/>
</dbReference>
<sequence>MKINIVMDNKNNWYYGRVAEIMKKIKSLGHGCKLYQNQKQVPPNSDVTFYLGHEGYVTKQNRQKSKYNIVVHASDLPKGKGMSPATWQILDGKVKIPVTLFEMADKIDAGDYYLKDSFKLDGTELIIEWQDKLGACVDKMIIKFLKNIKNLKPIKQTGHSSVYPWRHPEDSELDINKAIKQQFNLLRVVDNEKYPAFFKYKNNRYIIKIYKE</sequence>
<dbReference type="SUPFAM" id="SSF53328">
    <property type="entry name" value="Formyltransferase"/>
    <property type="match status" value="1"/>
</dbReference>
<dbReference type="Gene3D" id="3.10.25.20">
    <property type="match status" value="1"/>
</dbReference>
<dbReference type="SUPFAM" id="SSF50486">
    <property type="entry name" value="FMT C-terminal domain-like"/>
    <property type="match status" value="1"/>
</dbReference>
<evidence type="ECO:0000313" key="2">
    <source>
        <dbReference type="Proteomes" id="UP000178682"/>
    </source>
</evidence>
<reference evidence="1 2" key="1">
    <citation type="journal article" date="2016" name="Nat. Commun.">
        <title>Thousands of microbial genomes shed light on interconnected biogeochemical processes in an aquifer system.</title>
        <authorList>
            <person name="Anantharaman K."/>
            <person name="Brown C.T."/>
            <person name="Hug L.A."/>
            <person name="Sharon I."/>
            <person name="Castelle C.J."/>
            <person name="Probst A.J."/>
            <person name="Thomas B.C."/>
            <person name="Singh A."/>
            <person name="Wilkins M.J."/>
            <person name="Karaoz U."/>
            <person name="Brodie E.L."/>
            <person name="Williams K.H."/>
            <person name="Hubbard S.S."/>
            <person name="Banfield J.F."/>
        </authorList>
    </citation>
    <scope>NUCLEOTIDE SEQUENCE [LARGE SCALE GENOMIC DNA]</scope>
</reference>
<dbReference type="GO" id="GO:0003824">
    <property type="term" value="F:catalytic activity"/>
    <property type="evidence" value="ECO:0007669"/>
    <property type="project" value="InterPro"/>
</dbReference>
<proteinExistence type="predicted"/>
<dbReference type="AlphaFoldDB" id="A0A1F5RZC9"/>
<dbReference type="Gene3D" id="3.40.50.170">
    <property type="entry name" value="Formyl transferase, N-terminal domain"/>
    <property type="match status" value="1"/>
</dbReference>
<evidence type="ECO:0008006" key="3">
    <source>
        <dbReference type="Google" id="ProtNLM"/>
    </source>
</evidence>